<dbReference type="Proteomes" id="UP000294299">
    <property type="component" value="Chromosome NFRAN"/>
</dbReference>
<feature type="region of interest" description="Disordered" evidence="1">
    <location>
        <begin position="94"/>
        <end position="113"/>
    </location>
</feature>
<dbReference type="KEGG" id="nfn:NFRAN_0833"/>
<dbReference type="AlphaFoldDB" id="A0A484IAV9"/>
<gene>
    <name evidence="2" type="ORF">NFRAN_0833</name>
</gene>
<organism evidence="2 3">
    <name type="scientific">Candidatus Nitrosocosmicus franklandianus</name>
    <dbReference type="NCBI Taxonomy" id="1798806"/>
    <lineage>
        <taxon>Archaea</taxon>
        <taxon>Nitrososphaerota</taxon>
        <taxon>Nitrososphaeria</taxon>
        <taxon>Nitrososphaerales</taxon>
        <taxon>Nitrososphaeraceae</taxon>
        <taxon>Candidatus Nitrosocosmicus</taxon>
    </lineage>
</organism>
<evidence type="ECO:0000256" key="1">
    <source>
        <dbReference type="SAM" id="MobiDB-lite"/>
    </source>
</evidence>
<dbReference type="GeneID" id="39420315"/>
<dbReference type="OrthoDB" id="6920at2157"/>
<dbReference type="RefSeq" id="WP_134483106.1">
    <property type="nucleotide sequence ID" value="NZ_LR216287.1"/>
</dbReference>
<evidence type="ECO:0000313" key="2">
    <source>
        <dbReference type="EMBL" id="VFJ13155.1"/>
    </source>
</evidence>
<evidence type="ECO:0000313" key="3">
    <source>
        <dbReference type="Proteomes" id="UP000294299"/>
    </source>
</evidence>
<accession>A0A484IAV9</accession>
<feature type="compositionally biased region" description="Polar residues" evidence="1">
    <location>
        <begin position="99"/>
        <end position="113"/>
    </location>
</feature>
<name>A0A484IAV9_9ARCH</name>
<keyword evidence="3" id="KW-1185">Reference proteome</keyword>
<dbReference type="EMBL" id="LR216287">
    <property type="protein sequence ID" value="VFJ13155.1"/>
    <property type="molecule type" value="Genomic_DNA"/>
</dbReference>
<sequence length="113" mass="13007">MKTSDLCTLIQKSFQSQKYPLSSDTEKELSSSVRVINKSATDNLKDENTIIETRINEFYVINNYDPTITHLAGMIEMDCLDSFKMLCRRIERKSESNHTAHISIKTSNVKQED</sequence>
<proteinExistence type="predicted"/>
<protein>
    <submittedName>
        <fullName evidence="2">Uncharacterized protein</fullName>
    </submittedName>
</protein>
<reference evidence="2 3" key="1">
    <citation type="submission" date="2019-02" db="EMBL/GenBank/DDBJ databases">
        <authorList>
            <person name="Lehtovirta-Morley E L."/>
        </authorList>
    </citation>
    <scope>NUCLEOTIDE SEQUENCE [LARGE SCALE GENOMIC DNA]</scope>
    <source>
        <strain evidence="2">NFRAN1</strain>
    </source>
</reference>